<dbReference type="STRING" id="888268.A0A1E5VPC5"/>
<reference evidence="2 3" key="1">
    <citation type="submission" date="2016-09" db="EMBL/GenBank/DDBJ databases">
        <title>The draft genome of Dichanthelium oligosanthes: A C3 panicoid grass species.</title>
        <authorList>
            <person name="Studer A.J."/>
            <person name="Schnable J.C."/>
            <person name="Brutnell T.P."/>
        </authorList>
    </citation>
    <scope>NUCLEOTIDE SEQUENCE [LARGE SCALE GENOMIC DNA]</scope>
    <source>
        <strain evidence="3">cv. Kellogg 1175</strain>
        <tissue evidence="2">Leaf</tissue>
    </source>
</reference>
<organism evidence="2 3">
    <name type="scientific">Dichanthelium oligosanthes</name>
    <dbReference type="NCBI Taxonomy" id="888268"/>
    <lineage>
        <taxon>Eukaryota</taxon>
        <taxon>Viridiplantae</taxon>
        <taxon>Streptophyta</taxon>
        <taxon>Embryophyta</taxon>
        <taxon>Tracheophyta</taxon>
        <taxon>Spermatophyta</taxon>
        <taxon>Magnoliopsida</taxon>
        <taxon>Liliopsida</taxon>
        <taxon>Poales</taxon>
        <taxon>Poaceae</taxon>
        <taxon>PACMAD clade</taxon>
        <taxon>Panicoideae</taxon>
        <taxon>Panicodae</taxon>
        <taxon>Paniceae</taxon>
        <taxon>Dichantheliinae</taxon>
        <taxon>Dichanthelium</taxon>
    </lineage>
</organism>
<protein>
    <recommendedName>
        <fullName evidence="4">Protein kinase domain-containing protein</fullName>
    </recommendedName>
</protein>
<dbReference type="PANTHER" id="PTHR45707">
    <property type="entry name" value="C2 CALCIUM/LIPID-BINDING PLANT PHOSPHORIBOSYLTRANSFERASE FAMILY PROTEIN"/>
    <property type="match status" value="1"/>
</dbReference>
<dbReference type="SUPFAM" id="SSF56112">
    <property type="entry name" value="Protein kinase-like (PK-like)"/>
    <property type="match status" value="1"/>
</dbReference>
<dbReference type="InterPro" id="IPR011009">
    <property type="entry name" value="Kinase-like_dom_sf"/>
</dbReference>
<dbReference type="AlphaFoldDB" id="A0A1E5VPC5"/>
<evidence type="ECO:0000313" key="3">
    <source>
        <dbReference type="Proteomes" id="UP000095767"/>
    </source>
</evidence>
<dbReference type="Gene3D" id="1.10.510.10">
    <property type="entry name" value="Transferase(Phosphotransferase) domain 1"/>
    <property type="match status" value="1"/>
</dbReference>
<name>A0A1E5VPC5_9POAL</name>
<dbReference type="EMBL" id="LWDX02033667">
    <property type="protein sequence ID" value="OEL26924.1"/>
    <property type="molecule type" value="Genomic_DNA"/>
</dbReference>
<evidence type="ECO:0000256" key="1">
    <source>
        <dbReference type="SAM" id="MobiDB-lite"/>
    </source>
</evidence>
<evidence type="ECO:0008006" key="4">
    <source>
        <dbReference type="Google" id="ProtNLM"/>
    </source>
</evidence>
<gene>
    <name evidence="2" type="ORF">BAE44_0012057</name>
</gene>
<dbReference type="PANTHER" id="PTHR45707:SF71">
    <property type="entry name" value="PROTEIN KINASE DOMAIN-CONTAINING PROTEIN"/>
    <property type="match status" value="1"/>
</dbReference>
<sequence>MSPEYLSNHMISKELFSLGVIIIEITTGHKHYPYGDSTSSHQEFIELVRKLLVLTFQIYDMISQVLNNWKTRPEKTLGYTPREIDCQKIRRCIEIGLLCVKQDRAKRPTMDEIIIMLQELEGAECSKGRGVRRLPKKANEDDPAKETSEAGNHAGMSYFEATGTCDPESPGTCSIQ</sequence>
<evidence type="ECO:0000313" key="2">
    <source>
        <dbReference type="EMBL" id="OEL26924.1"/>
    </source>
</evidence>
<feature type="compositionally biased region" description="Basic and acidic residues" evidence="1">
    <location>
        <begin position="137"/>
        <end position="148"/>
    </location>
</feature>
<accession>A0A1E5VPC5</accession>
<dbReference type="Proteomes" id="UP000095767">
    <property type="component" value="Unassembled WGS sequence"/>
</dbReference>
<feature type="region of interest" description="Disordered" evidence="1">
    <location>
        <begin position="131"/>
        <end position="176"/>
    </location>
</feature>
<proteinExistence type="predicted"/>
<comment type="caution">
    <text evidence="2">The sequence shown here is derived from an EMBL/GenBank/DDBJ whole genome shotgun (WGS) entry which is preliminary data.</text>
</comment>
<dbReference type="OrthoDB" id="195446at2759"/>
<keyword evidence="3" id="KW-1185">Reference proteome</keyword>